<feature type="region of interest" description="Disordered" evidence="1">
    <location>
        <begin position="1"/>
        <end position="105"/>
    </location>
</feature>
<proteinExistence type="predicted"/>
<gene>
    <name evidence="2" type="ORF">VP1G_02528</name>
</gene>
<dbReference type="PANTHER" id="PTHR37848">
    <property type="entry name" value="EXPRESSED PROTEIN"/>
    <property type="match status" value="1"/>
</dbReference>
<keyword evidence="3" id="KW-1185">Reference proteome</keyword>
<dbReference type="PANTHER" id="PTHR37848:SF1">
    <property type="entry name" value="SUN DOMAIN-CONTAINING PROTEIN"/>
    <property type="match status" value="1"/>
</dbReference>
<evidence type="ECO:0000313" key="3">
    <source>
        <dbReference type="Proteomes" id="UP000078576"/>
    </source>
</evidence>
<reference evidence="3" key="1">
    <citation type="submission" date="2014-12" db="EMBL/GenBank/DDBJ databases">
        <title>Genome Sequence of Valsa Canker Pathogens Uncovers a Specific Adaption of Colonization on Woody Bark.</title>
        <authorList>
            <person name="Yin Z."/>
            <person name="Liu H."/>
            <person name="Gao X."/>
            <person name="Li Z."/>
            <person name="Song N."/>
            <person name="Ke X."/>
            <person name="Dai Q."/>
            <person name="Wu Y."/>
            <person name="Sun Y."/>
            <person name="Xu J.-R."/>
            <person name="Kang Z.K."/>
            <person name="Wang L."/>
            <person name="Huang L."/>
        </authorList>
    </citation>
    <scope>NUCLEOTIDE SEQUENCE [LARGE SCALE GENOMIC DNA]</scope>
    <source>
        <strain evidence="3">SXYL134</strain>
    </source>
</reference>
<evidence type="ECO:0000313" key="2">
    <source>
        <dbReference type="EMBL" id="KUI55197.1"/>
    </source>
</evidence>
<dbReference type="OrthoDB" id="203796at2759"/>
<evidence type="ECO:0000256" key="1">
    <source>
        <dbReference type="SAM" id="MobiDB-lite"/>
    </source>
</evidence>
<sequence>MSGIEEENPWASEKDHIQAHFSRLDHGLPPTPNSVLLGSPISLLETRNGIGGSSSHQQSHDNPLTPPPYSGPSTSSQLNLPVTPATPGQEQQSQQPQTHPGLPHLDYRIYSPPLFELSSDCTTIKSTAPYLSSTVQALTSLIRTQSTVPPKPQVHITGRRGHRVDFAIKLNLMTLLVPEDPRQRMDYIRCVGTGEVAYRGGTRPGLEPDVGDDAGLEEWARRFVEDASSVKTFVLERTVVNLDTTWLEGQIRSLVASMAYRGVVTVAFPVTHAKVVVQNPDKVNKLFTGLTALFMGKSTYEVVKAVWPFATCAKGEAAEAGGARRCVVQSEEQWWKEWAQPIKFAIATRRRGWVTNEDKLEAIMEGKGKGMSTVNWGPSEEL</sequence>
<name>A0A194UU19_CYTMA</name>
<dbReference type="Proteomes" id="UP000078576">
    <property type="component" value="Unassembled WGS sequence"/>
</dbReference>
<protein>
    <submittedName>
        <fullName evidence="2">Uncharacterized protein</fullName>
    </submittedName>
</protein>
<dbReference type="EMBL" id="KN714678">
    <property type="protein sequence ID" value="KUI55197.1"/>
    <property type="molecule type" value="Genomic_DNA"/>
</dbReference>
<dbReference type="AlphaFoldDB" id="A0A194UU19"/>
<feature type="compositionally biased region" description="Basic and acidic residues" evidence="1">
    <location>
        <begin position="12"/>
        <end position="26"/>
    </location>
</feature>
<accession>A0A194UU19</accession>
<organism evidence="2 3">
    <name type="scientific">Cytospora mali</name>
    <name type="common">Apple Valsa canker fungus</name>
    <name type="synonym">Valsa mali</name>
    <dbReference type="NCBI Taxonomy" id="578113"/>
    <lineage>
        <taxon>Eukaryota</taxon>
        <taxon>Fungi</taxon>
        <taxon>Dikarya</taxon>
        <taxon>Ascomycota</taxon>
        <taxon>Pezizomycotina</taxon>
        <taxon>Sordariomycetes</taxon>
        <taxon>Sordariomycetidae</taxon>
        <taxon>Diaporthales</taxon>
        <taxon>Cytosporaceae</taxon>
        <taxon>Cytospora</taxon>
    </lineage>
</organism>